<dbReference type="Proteomes" id="UP000242287">
    <property type="component" value="Unassembled WGS sequence"/>
</dbReference>
<gene>
    <name evidence="2" type="ORF">AMATHDRAFT_68201</name>
</gene>
<dbReference type="AlphaFoldDB" id="A0A2A9NHL4"/>
<evidence type="ECO:0000313" key="2">
    <source>
        <dbReference type="EMBL" id="PFH47200.1"/>
    </source>
</evidence>
<name>A0A2A9NHL4_9AGAR</name>
<evidence type="ECO:0000256" key="1">
    <source>
        <dbReference type="SAM" id="MobiDB-lite"/>
    </source>
</evidence>
<sequence>MSSVNRNTQAQSQSPDRRDTTIEQLEPGQDGCIPPLQVHSHHPGSQSFSNAHDVRLDNCQFNDIGGHYINDNRNNIQSQVNTTHSVSVNNAHATGGRGGTSNSATLPSTGCHMHTRVMSSGDTRNFSPRVRQARVGNPGGHQQAEEEQKKASVAGVPITHNYGKIVSPVFNGPVHAEGGSFNFTL</sequence>
<proteinExistence type="predicted"/>
<reference evidence="2 3" key="1">
    <citation type="submission" date="2014-02" db="EMBL/GenBank/DDBJ databases">
        <title>Transposable element dynamics among asymbiotic and ectomycorrhizal Amanita fungi.</title>
        <authorList>
            <consortium name="DOE Joint Genome Institute"/>
            <person name="Hess J."/>
            <person name="Skrede I."/>
            <person name="Wolfe B."/>
            <person name="LaButti K."/>
            <person name="Ohm R.A."/>
            <person name="Grigoriev I.V."/>
            <person name="Pringle A."/>
        </authorList>
    </citation>
    <scope>NUCLEOTIDE SEQUENCE [LARGE SCALE GENOMIC DNA]</scope>
    <source>
        <strain evidence="2 3">SKay4041</strain>
    </source>
</reference>
<protein>
    <submittedName>
        <fullName evidence="2">Uncharacterized protein</fullName>
    </submittedName>
</protein>
<evidence type="ECO:0000313" key="3">
    <source>
        <dbReference type="Proteomes" id="UP000242287"/>
    </source>
</evidence>
<dbReference type="EMBL" id="KZ302127">
    <property type="protein sequence ID" value="PFH47200.1"/>
    <property type="molecule type" value="Genomic_DNA"/>
</dbReference>
<organism evidence="2 3">
    <name type="scientific">Amanita thiersii Skay4041</name>
    <dbReference type="NCBI Taxonomy" id="703135"/>
    <lineage>
        <taxon>Eukaryota</taxon>
        <taxon>Fungi</taxon>
        <taxon>Dikarya</taxon>
        <taxon>Basidiomycota</taxon>
        <taxon>Agaricomycotina</taxon>
        <taxon>Agaricomycetes</taxon>
        <taxon>Agaricomycetidae</taxon>
        <taxon>Agaricales</taxon>
        <taxon>Pluteineae</taxon>
        <taxon>Amanitaceae</taxon>
        <taxon>Amanita</taxon>
    </lineage>
</organism>
<accession>A0A2A9NHL4</accession>
<keyword evidence="3" id="KW-1185">Reference proteome</keyword>
<feature type="region of interest" description="Disordered" evidence="1">
    <location>
        <begin position="89"/>
        <end position="108"/>
    </location>
</feature>
<feature type="region of interest" description="Disordered" evidence="1">
    <location>
        <begin position="25"/>
        <end position="50"/>
    </location>
</feature>